<evidence type="ECO:0000259" key="2">
    <source>
        <dbReference type="Pfam" id="PF08241"/>
    </source>
</evidence>
<dbReference type="PANTHER" id="PTHR42912">
    <property type="entry name" value="METHYLTRANSFERASE"/>
    <property type="match status" value="1"/>
</dbReference>
<keyword evidence="3" id="KW-0808">Transferase</keyword>
<evidence type="ECO:0000313" key="4">
    <source>
        <dbReference type="Proteomes" id="UP000767327"/>
    </source>
</evidence>
<feature type="region of interest" description="Disordered" evidence="1">
    <location>
        <begin position="1"/>
        <end position="24"/>
    </location>
</feature>
<comment type="caution">
    <text evidence="3">The sequence shown here is derived from an EMBL/GenBank/DDBJ whole genome shotgun (WGS) entry which is preliminary data.</text>
</comment>
<reference evidence="3" key="2">
    <citation type="submission" date="2020-01" db="EMBL/GenBank/DDBJ databases">
        <authorList>
            <person name="Campanaro S."/>
        </authorList>
    </citation>
    <scope>NUCLEOTIDE SEQUENCE</scope>
    <source>
        <strain evidence="3">AS01afH2WH_6</strain>
    </source>
</reference>
<accession>A0A971CXM6</accession>
<organism evidence="3 4">
    <name type="scientific">Bifidobacterium crudilactis</name>
    <dbReference type="NCBI Taxonomy" id="327277"/>
    <lineage>
        <taxon>Bacteria</taxon>
        <taxon>Bacillati</taxon>
        <taxon>Actinomycetota</taxon>
        <taxon>Actinomycetes</taxon>
        <taxon>Bifidobacteriales</taxon>
        <taxon>Bifidobacteriaceae</taxon>
        <taxon>Bifidobacterium</taxon>
    </lineage>
</organism>
<dbReference type="Pfam" id="PF08241">
    <property type="entry name" value="Methyltransf_11"/>
    <property type="match status" value="1"/>
</dbReference>
<proteinExistence type="predicted"/>
<dbReference type="SUPFAM" id="SSF53335">
    <property type="entry name" value="S-adenosyl-L-methionine-dependent methyltransferases"/>
    <property type="match status" value="1"/>
</dbReference>
<dbReference type="EMBL" id="JAAXZR010000005">
    <property type="protein sequence ID" value="NLT78838.1"/>
    <property type="molecule type" value="Genomic_DNA"/>
</dbReference>
<dbReference type="InterPro" id="IPR029063">
    <property type="entry name" value="SAM-dependent_MTases_sf"/>
</dbReference>
<dbReference type="CDD" id="cd02440">
    <property type="entry name" value="AdoMet_MTases"/>
    <property type="match status" value="1"/>
</dbReference>
<protein>
    <submittedName>
        <fullName evidence="3">Methyltransferase domain-containing protein</fullName>
    </submittedName>
</protein>
<dbReference type="InterPro" id="IPR013216">
    <property type="entry name" value="Methyltransf_11"/>
</dbReference>
<dbReference type="GeneID" id="78115907"/>
<sequence length="279" mass="30065">MGTNSLPTSERHAEDFSGDELPFSERDSAHLPGHWLLARLGKRVLRPGGLELTQHMLDHAKAEGGDVVEFAPGLGRTATEILGHSPASYIGVDEDPKAAAIVGQIVAGRGHCITANASDTGLPEASADVVVGEAMLTMQSDRGRQKIIAEAARLLRPGGRYAIHELGLQPDTLDTKVKNAIRKELAQSIKVSARPLTAAEWTALLKDAGFEVDWVDAAPMALLNMKRNIADEGIIGVLRIVKNLLKDSQARSRVLTMKRTFTKYKKHINGIAIVAHKLG</sequence>
<feature type="domain" description="Methyltransferase type 11" evidence="2">
    <location>
        <begin position="69"/>
        <end position="163"/>
    </location>
</feature>
<dbReference type="PANTHER" id="PTHR42912:SF95">
    <property type="entry name" value="METHYLTRANSFERASE TYPE 11 DOMAIN-CONTAINING PROTEIN"/>
    <property type="match status" value="1"/>
</dbReference>
<gene>
    <name evidence="3" type="ORF">GXW98_00920</name>
</gene>
<dbReference type="RefSeq" id="WP_034254614.1">
    <property type="nucleotide sequence ID" value="NZ_CP181270.1"/>
</dbReference>
<dbReference type="GO" id="GO:0032259">
    <property type="term" value="P:methylation"/>
    <property type="evidence" value="ECO:0007669"/>
    <property type="project" value="UniProtKB-KW"/>
</dbReference>
<keyword evidence="3" id="KW-0489">Methyltransferase</keyword>
<dbReference type="AlphaFoldDB" id="A0A971CXM6"/>
<dbReference type="OrthoDB" id="9805171at2"/>
<dbReference type="Proteomes" id="UP000767327">
    <property type="component" value="Unassembled WGS sequence"/>
</dbReference>
<evidence type="ECO:0000256" key="1">
    <source>
        <dbReference type="SAM" id="MobiDB-lite"/>
    </source>
</evidence>
<dbReference type="Gene3D" id="3.40.50.150">
    <property type="entry name" value="Vaccinia Virus protein VP39"/>
    <property type="match status" value="1"/>
</dbReference>
<dbReference type="InterPro" id="IPR050508">
    <property type="entry name" value="Methyltransf_Superfamily"/>
</dbReference>
<reference evidence="3" key="1">
    <citation type="journal article" date="2020" name="Biotechnol. Biofuels">
        <title>New insights from the biogas microbiome by comprehensive genome-resolved metagenomics of nearly 1600 species originating from multiple anaerobic digesters.</title>
        <authorList>
            <person name="Campanaro S."/>
            <person name="Treu L."/>
            <person name="Rodriguez-R L.M."/>
            <person name="Kovalovszki A."/>
            <person name="Ziels R.M."/>
            <person name="Maus I."/>
            <person name="Zhu X."/>
            <person name="Kougias P.G."/>
            <person name="Basile A."/>
            <person name="Luo G."/>
            <person name="Schluter A."/>
            <person name="Konstantinidis K.T."/>
            <person name="Angelidaki I."/>
        </authorList>
    </citation>
    <scope>NUCLEOTIDE SEQUENCE</scope>
    <source>
        <strain evidence="3">AS01afH2WH_6</strain>
    </source>
</reference>
<name>A0A971CXM6_9BIFI</name>
<dbReference type="GO" id="GO:0008757">
    <property type="term" value="F:S-adenosylmethionine-dependent methyltransferase activity"/>
    <property type="evidence" value="ECO:0007669"/>
    <property type="project" value="InterPro"/>
</dbReference>
<evidence type="ECO:0000313" key="3">
    <source>
        <dbReference type="EMBL" id="NLT78838.1"/>
    </source>
</evidence>